<evidence type="ECO:0000256" key="8">
    <source>
        <dbReference type="PROSITE-ProRule" id="PRU00169"/>
    </source>
</evidence>
<feature type="active site" evidence="6 7">
    <location>
        <position position="196"/>
    </location>
</feature>
<dbReference type="SUPFAM" id="SSF52738">
    <property type="entry name" value="Methylesterase CheB, C-terminal domain"/>
    <property type="match status" value="1"/>
</dbReference>
<feature type="modified residue" description="4-aspartylphosphate" evidence="6 8">
    <location>
        <position position="56"/>
    </location>
</feature>
<dbReference type="Gene3D" id="3.40.50.180">
    <property type="entry name" value="Methylesterase CheB, C-terminal domain"/>
    <property type="match status" value="1"/>
</dbReference>
<dbReference type="NCBIfam" id="NF001965">
    <property type="entry name" value="PRK00742.1"/>
    <property type="match status" value="1"/>
</dbReference>
<evidence type="ECO:0000259" key="9">
    <source>
        <dbReference type="PROSITE" id="PS50110"/>
    </source>
</evidence>
<dbReference type="GO" id="GO:0000156">
    <property type="term" value="F:phosphorelay response regulator activity"/>
    <property type="evidence" value="ECO:0007669"/>
    <property type="project" value="InterPro"/>
</dbReference>
<comment type="domain">
    <text evidence="6">Contains a C-terminal catalytic domain, and an N-terminal region which modulates catalytic activity.</text>
</comment>
<dbReference type="AlphaFoldDB" id="A0A1I7I947"/>
<dbReference type="GO" id="GO:0006935">
    <property type="term" value="P:chemotaxis"/>
    <property type="evidence" value="ECO:0007669"/>
    <property type="project" value="UniProtKB-UniRule"/>
</dbReference>
<dbReference type="InterPro" id="IPR008248">
    <property type="entry name" value="CheB-like"/>
</dbReference>
<evidence type="ECO:0000259" key="10">
    <source>
        <dbReference type="PROSITE" id="PS50122"/>
    </source>
</evidence>
<proteinExistence type="inferred from homology"/>
<comment type="catalytic activity">
    <reaction evidence="5 6">
        <text>[protein]-L-glutamate 5-O-methyl ester + H2O = L-glutamyl-[protein] + methanol + H(+)</text>
        <dbReference type="Rhea" id="RHEA:23236"/>
        <dbReference type="Rhea" id="RHEA-COMP:10208"/>
        <dbReference type="Rhea" id="RHEA-COMP:10311"/>
        <dbReference type="ChEBI" id="CHEBI:15377"/>
        <dbReference type="ChEBI" id="CHEBI:15378"/>
        <dbReference type="ChEBI" id="CHEBI:17790"/>
        <dbReference type="ChEBI" id="CHEBI:29973"/>
        <dbReference type="ChEBI" id="CHEBI:82795"/>
        <dbReference type="EC" id="3.1.1.61"/>
    </reaction>
</comment>
<dbReference type="SMART" id="SM00448">
    <property type="entry name" value="REC"/>
    <property type="match status" value="1"/>
</dbReference>
<keyword evidence="2 6" id="KW-0145">Chemotaxis</keyword>
<dbReference type="InterPro" id="IPR035909">
    <property type="entry name" value="CheB_C"/>
</dbReference>
<evidence type="ECO:0000313" key="12">
    <source>
        <dbReference type="Proteomes" id="UP000183656"/>
    </source>
</evidence>
<evidence type="ECO:0000256" key="5">
    <source>
        <dbReference type="ARBA" id="ARBA00048267"/>
    </source>
</evidence>
<dbReference type="STRING" id="343013.SAMN04489707_101510"/>
<comment type="catalytic activity">
    <reaction evidence="6">
        <text>L-glutaminyl-[protein] + H2O = L-glutamyl-[protein] + NH4(+)</text>
        <dbReference type="Rhea" id="RHEA:16441"/>
        <dbReference type="Rhea" id="RHEA-COMP:10207"/>
        <dbReference type="Rhea" id="RHEA-COMP:10208"/>
        <dbReference type="ChEBI" id="CHEBI:15377"/>
        <dbReference type="ChEBI" id="CHEBI:28938"/>
        <dbReference type="ChEBI" id="CHEBI:29973"/>
        <dbReference type="ChEBI" id="CHEBI:30011"/>
        <dbReference type="EC" id="3.5.1.44"/>
    </reaction>
</comment>
<evidence type="ECO:0000256" key="2">
    <source>
        <dbReference type="ARBA" id="ARBA00022500"/>
    </source>
</evidence>
<keyword evidence="4 6" id="KW-0378">Hydrolase</keyword>
<organism evidence="11 12">
    <name type="scientific">Paenacidovorax caeni</name>
    <dbReference type="NCBI Taxonomy" id="343013"/>
    <lineage>
        <taxon>Bacteria</taxon>
        <taxon>Pseudomonadati</taxon>
        <taxon>Pseudomonadota</taxon>
        <taxon>Betaproteobacteria</taxon>
        <taxon>Burkholderiales</taxon>
        <taxon>Comamonadaceae</taxon>
        <taxon>Paenacidovorax</taxon>
    </lineage>
</organism>
<dbReference type="PANTHER" id="PTHR42872:SF6">
    <property type="entry name" value="PROTEIN-GLUTAMATE METHYLESTERASE_PROTEIN-GLUTAMINE GLUTAMINASE"/>
    <property type="match status" value="1"/>
</dbReference>
<dbReference type="PROSITE" id="PS50110">
    <property type="entry name" value="RESPONSE_REGULATORY"/>
    <property type="match status" value="1"/>
</dbReference>
<accession>A0A1I7I947</accession>
<gene>
    <name evidence="6" type="primary">cheB</name>
    <name evidence="11" type="ORF">SAMN04489707_101510</name>
</gene>
<dbReference type="PIRSF" id="PIRSF000876">
    <property type="entry name" value="RR_chemtxs_CheB"/>
    <property type="match status" value="1"/>
</dbReference>
<dbReference type="InterPro" id="IPR000673">
    <property type="entry name" value="Sig_transdc_resp-reg_Me-estase"/>
</dbReference>
<dbReference type="OrthoDB" id="9793421at2"/>
<dbReference type="EC" id="3.5.1.44" evidence="6"/>
<feature type="active site" evidence="6 7">
    <location>
        <position position="289"/>
    </location>
</feature>
<evidence type="ECO:0000256" key="7">
    <source>
        <dbReference type="PROSITE-ProRule" id="PRU00050"/>
    </source>
</evidence>
<protein>
    <recommendedName>
        <fullName evidence="6">Protein-glutamate methylesterase/protein-glutamine glutaminase</fullName>
        <ecNumber evidence="6">3.1.1.61</ecNumber>
        <ecNumber evidence="6">3.5.1.44</ecNumber>
    </recommendedName>
</protein>
<comment type="PTM">
    <text evidence="6">Phosphorylated by CheA. Phosphorylation of the N-terminal regulatory domain activates the methylesterase activity.</text>
</comment>
<sequence length="356" mass="36177">MANIRVLIADDSSLARGLLRCLLEAEPGIEVVGEACNGRQAVEMVQALRPSLVTMDLEMPVMGGLQAIEAIMCTRAVPILVVSSVADAQGALQAVAHGALDVVGKPDYGSGDAAAFVAKVRLLAGVSVITRMRARPEPGAATPAQAPSPVPAGTPALRGGEPVFAIAASTGGPQALAAILPALGRDFPCPVLVAQHISDGFAQGMVDWLAALCPLPVRLARHGDVLVPGTIHVSPSEHDLAVVPGERLALRARVPGCVYRPSCDVLLTSVAQVFGARAIGIILSGMGHDGAAGLAAIRAAGGHTLAQDEASSVVYGMNRVAIERGAAVQVLPLAALAPAMRELASRPPRLLAGSAA</sequence>
<comment type="function">
    <text evidence="6">Involved in chemotaxis. Part of a chemotaxis signal transduction system that modulates chemotaxis in response to various stimuli. Catalyzes the demethylation of specific methylglutamate residues introduced into the chemoreceptors (methyl-accepting chemotaxis proteins or MCP) by CheR. Also mediates the irreversible deamidation of specific glutamine residues to glutamic acid.</text>
</comment>
<evidence type="ECO:0000256" key="6">
    <source>
        <dbReference type="HAMAP-Rule" id="MF_00099"/>
    </source>
</evidence>
<dbReference type="InterPro" id="IPR011006">
    <property type="entry name" value="CheY-like_superfamily"/>
</dbReference>
<comment type="subcellular location">
    <subcellularLocation>
        <location evidence="6">Cytoplasm</location>
    </subcellularLocation>
</comment>
<dbReference type="PANTHER" id="PTHR42872">
    <property type="entry name" value="PROTEIN-GLUTAMATE METHYLESTERASE/PROTEIN-GLUTAMINE GLUTAMINASE"/>
    <property type="match status" value="1"/>
</dbReference>
<keyword evidence="3 6" id="KW-0597">Phosphoprotein</keyword>
<dbReference type="Proteomes" id="UP000183656">
    <property type="component" value="Unassembled WGS sequence"/>
</dbReference>
<dbReference type="Gene3D" id="3.40.50.2300">
    <property type="match status" value="1"/>
</dbReference>
<dbReference type="Pfam" id="PF01339">
    <property type="entry name" value="CheB_methylest"/>
    <property type="match status" value="1"/>
</dbReference>
<dbReference type="InterPro" id="IPR001789">
    <property type="entry name" value="Sig_transdc_resp-reg_receiver"/>
</dbReference>
<dbReference type="RefSeq" id="WP_054256971.1">
    <property type="nucleotide sequence ID" value="NZ_CYIG01000029.1"/>
</dbReference>
<dbReference type="HAMAP" id="MF_00099">
    <property type="entry name" value="CheB_chemtxs"/>
    <property type="match status" value="1"/>
</dbReference>
<dbReference type="PROSITE" id="PS50122">
    <property type="entry name" value="CHEB"/>
    <property type="match status" value="1"/>
</dbReference>
<dbReference type="Pfam" id="PF00072">
    <property type="entry name" value="Response_reg"/>
    <property type="match status" value="1"/>
</dbReference>
<feature type="active site" evidence="6 7">
    <location>
        <position position="169"/>
    </location>
</feature>
<dbReference type="EMBL" id="FPBX01000015">
    <property type="protein sequence ID" value="SFU69384.1"/>
    <property type="molecule type" value="Genomic_DNA"/>
</dbReference>
<evidence type="ECO:0000313" key="11">
    <source>
        <dbReference type="EMBL" id="SFU69384.1"/>
    </source>
</evidence>
<name>A0A1I7I947_9BURK</name>
<dbReference type="GO" id="GO:0050568">
    <property type="term" value="F:protein-glutamine glutaminase activity"/>
    <property type="evidence" value="ECO:0007669"/>
    <property type="project" value="UniProtKB-UniRule"/>
</dbReference>
<comment type="similarity">
    <text evidence="6">Belongs to the CheB family.</text>
</comment>
<evidence type="ECO:0000256" key="1">
    <source>
        <dbReference type="ARBA" id="ARBA00022490"/>
    </source>
</evidence>
<dbReference type="CDD" id="cd16432">
    <property type="entry name" value="CheB_Rec"/>
    <property type="match status" value="1"/>
</dbReference>
<evidence type="ECO:0000256" key="4">
    <source>
        <dbReference type="ARBA" id="ARBA00022801"/>
    </source>
</evidence>
<keyword evidence="12" id="KW-1185">Reference proteome</keyword>
<dbReference type="GO" id="GO:0005737">
    <property type="term" value="C:cytoplasm"/>
    <property type="evidence" value="ECO:0007669"/>
    <property type="project" value="UniProtKB-SubCell"/>
</dbReference>
<feature type="domain" description="Response regulatory" evidence="9">
    <location>
        <begin position="5"/>
        <end position="120"/>
    </location>
</feature>
<dbReference type="SUPFAM" id="SSF52172">
    <property type="entry name" value="CheY-like"/>
    <property type="match status" value="1"/>
</dbReference>
<dbReference type="EC" id="3.1.1.61" evidence="6"/>
<dbReference type="GO" id="GO:0008984">
    <property type="term" value="F:protein-glutamate methylesterase activity"/>
    <property type="evidence" value="ECO:0007669"/>
    <property type="project" value="UniProtKB-UniRule"/>
</dbReference>
<feature type="domain" description="CheB-type methylesterase" evidence="10">
    <location>
        <begin position="157"/>
        <end position="347"/>
    </location>
</feature>
<reference evidence="11 12" key="1">
    <citation type="submission" date="2016-10" db="EMBL/GenBank/DDBJ databases">
        <authorList>
            <person name="de Groot N.N."/>
        </authorList>
    </citation>
    <scope>NUCLEOTIDE SEQUENCE [LARGE SCALE GENOMIC DNA]</scope>
    <source>
        <strain evidence="11 12">R-24608</strain>
    </source>
</reference>
<dbReference type="CDD" id="cd17541">
    <property type="entry name" value="REC_CheB-like"/>
    <property type="match status" value="1"/>
</dbReference>
<evidence type="ECO:0000256" key="3">
    <source>
        <dbReference type="ARBA" id="ARBA00022553"/>
    </source>
</evidence>
<keyword evidence="1 6" id="KW-0963">Cytoplasm</keyword>